<comment type="caution">
    <text evidence="5">The sequence shown here is derived from an EMBL/GenBank/DDBJ whole genome shotgun (WGS) entry which is preliminary data.</text>
</comment>
<keyword evidence="6" id="KW-1185">Reference proteome</keyword>
<name>A0A9P8NXB9_9ASCO</name>
<dbReference type="AlphaFoldDB" id="A0A9P8NXB9"/>
<evidence type="ECO:0000256" key="2">
    <source>
        <dbReference type="SAM" id="MobiDB-lite"/>
    </source>
</evidence>
<dbReference type="EMBL" id="JAEUBD010001468">
    <property type="protein sequence ID" value="KAH3660794.1"/>
    <property type="molecule type" value="Genomic_DNA"/>
</dbReference>
<organism evidence="5 6">
    <name type="scientific">Ogataea polymorpha</name>
    <dbReference type="NCBI Taxonomy" id="460523"/>
    <lineage>
        <taxon>Eukaryota</taxon>
        <taxon>Fungi</taxon>
        <taxon>Dikarya</taxon>
        <taxon>Ascomycota</taxon>
        <taxon>Saccharomycotina</taxon>
        <taxon>Pichiomycetes</taxon>
        <taxon>Pichiales</taxon>
        <taxon>Pichiaceae</taxon>
        <taxon>Ogataea</taxon>
    </lineage>
</organism>
<evidence type="ECO:0000256" key="1">
    <source>
        <dbReference type="ARBA" id="ARBA00022729"/>
    </source>
</evidence>
<feature type="domain" description="RlpA-like protein double-psi beta-barrel" evidence="4">
    <location>
        <begin position="180"/>
        <end position="238"/>
    </location>
</feature>
<dbReference type="SUPFAM" id="SSF50685">
    <property type="entry name" value="Barwin-like endoglucanases"/>
    <property type="match status" value="1"/>
</dbReference>
<feature type="region of interest" description="Disordered" evidence="2">
    <location>
        <begin position="53"/>
        <end position="74"/>
    </location>
</feature>
<dbReference type="Gene3D" id="2.40.40.10">
    <property type="entry name" value="RlpA-like domain"/>
    <property type="match status" value="1"/>
</dbReference>
<reference evidence="5" key="2">
    <citation type="submission" date="2021-01" db="EMBL/GenBank/DDBJ databases">
        <authorList>
            <person name="Schikora-Tamarit M.A."/>
        </authorList>
    </citation>
    <scope>NUCLEOTIDE SEQUENCE</scope>
    <source>
        <strain evidence="5">NCAIM Y.01608</strain>
    </source>
</reference>
<dbReference type="CDD" id="cd22191">
    <property type="entry name" value="DPBB_RlpA_EXP_N-like"/>
    <property type="match status" value="1"/>
</dbReference>
<dbReference type="PANTHER" id="PTHR31836">
    <property type="match status" value="1"/>
</dbReference>
<dbReference type="InterPro" id="IPR009009">
    <property type="entry name" value="RlpA-like_DPBB"/>
</dbReference>
<evidence type="ECO:0000313" key="6">
    <source>
        <dbReference type="Proteomes" id="UP000788993"/>
    </source>
</evidence>
<gene>
    <name evidence="5" type="ORF">OGATHE_005126</name>
</gene>
<feature type="chain" id="PRO_5040117357" description="RlpA-like protein double-psi beta-barrel domain-containing protein" evidence="3">
    <location>
        <begin position="18"/>
        <end position="242"/>
    </location>
</feature>
<dbReference type="InterPro" id="IPR051477">
    <property type="entry name" value="Expansin_CellWall"/>
</dbReference>
<dbReference type="Pfam" id="PF03330">
    <property type="entry name" value="DPBB_1"/>
    <property type="match status" value="1"/>
</dbReference>
<dbReference type="Proteomes" id="UP000788993">
    <property type="component" value="Unassembled WGS sequence"/>
</dbReference>
<feature type="region of interest" description="Disordered" evidence="2">
    <location>
        <begin position="123"/>
        <end position="144"/>
    </location>
</feature>
<dbReference type="PANTHER" id="PTHR31836:SF28">
    <property type="entry name" value="SRCR DOMAIN-CONTAINING PROTEIN-RELATED"/>
    <property type="match status" value="1"/>
</dbReference>
<evidence type="ECO:0000313" key="5">
    <source>
        <dbReference type="EMBL" id="KAH3660794.1"/>
    </source>
</evidence>
<keyword evidence="1 3" id="KW-0732">Signal</keyword>
<dbReference type="InterPro" id="IPR036908">
    <property type="entry name" value="RlpA-like_sf"/>
</dbReference>
<accession>A0A9P8NXB9</accession>
<feature type="compositionally biased region" description="Low complexity" evidence="2">
    <location>
        <begin position="123"/>
        <end position="140"/>
    </location>
</feature>
<protein>
    <recommendedName>
        <fullName evidence="4">RlpA-like protein double-psi beta-barrel domain-containing protein</fullName>
    </recommendedName>
</protein>
<reference evidence="5" key="1">
    <citation type="journal article" date="2021" name="Open Biol.">
        <title>Shared evolutionary footprints suggest mitochondrial oxidative damage underlies multiple complex I losses in fungi.</title>
        <authorList>
            <person name="Schikora-Tamarit M.A."/>
            <person name="Marcet-Houben M."/>
            <person name="Nosek J."/>
            <person name="Gabaldon T."/>
        </authorList>
    </citation>
    <scope>NUCLEOTIDE SEQUENCE</scope>
    <source>
        <strain evidence="5">NCAIM Y.01608</strain>
    </source>
</reference>
<proteinExistence type="predicted"/>
<evidence type="ECO:0000259" key="4">
    <source>
        <dbReference type="Pfam" id="PF03330"/>
    </source>
</evidence>
<evidence type="ECO:0000256" key="3">
    <source>
        <dbReference type="SAM" id="SignalP"/>
    </source>
</evidence>
<feature type="compositionally biased region" description="Polar residues" evidence="2">
    <location>
        <begin position="60"/>
        <end position="73"/>
    </location>
</feature>
<sequence length="242" mass="25110">MKTSTLLILALTSYTIAAPFEAQDLGEKVAQAVSYVENKCHLTVETEELEWLGTGHEPTGDSTDGQVPASTGITGAPKVMSTSVSFNSNTTLSTSFLSSAHTSKPGSQMLSSSAFSTTTTSSAAESSASQSETSTSVSSSGAHTGRGTFYEVGADNCGTSSTNSDLVCAISHSLYETSVNGEDVSSYCGKTITASYNGNSVTVKVVDSCESCGDNDLDFSPAAFSKLADQEIGEIEITWSWD</sequence>
<feature type="signal peptide" evidence="3">
    <location>
        <begin position="1"/>
        <end position="17"/>
    </location>
</feature>